<dbReference type="EMBL" id="CM000884">
    <property type="protein sequence ID" value="PNT60661.1"/>
    <property type="molecule type" value="Genomic_DNA"/>
</dbReference>
<dbReference type="EnsemblPlants" id="PNT60661">
    <property type="protein sequence ID" value="PNT60661"/>
    <property type="gene ID" value="BRADI_5g03020v3"/>
</dbReference>
<feature type="compositionally biased region" description="Basic and acidic residues" evidence="1">
    <location>
        <begin position="227"/>
        <end position="243"/>
    </location>
</feature>
<evidence type="ECO:0000256" key="1">
    <source>
        <dbReference type="SAM" id="MobiDB-lite"/>
    </source>
</evidence>
<dbReference type="GO" id="GO:0003684">
    <property type="term" value="F:damaged DNA binding"/>
    <property type="evidence" value="ECO:0000318"/>
    <property type="project" value="GO_Central"/>
</dbReference>
<evidence type="ECO:0008006" key="5">
    <source>
        <dbReference type="Google" id="ProtNLM"/>
    </source>
</evidence>
<dbReference type="GO" id="GO:0000724">
    <property type="term" value="P:double-strand break repair via homologous recombination"/>
    <property type="evidence" value="ECO:0000318"/>
    <property type="project" value="GO_Central"/>
</dbReference>
<dbReference type="GO" id="GO:0043047">
    <property type="term" value="F:single-stranded telomeric DNA binding"/>
    <property type="evidence" value="ECO:0000318"/>
    <property type="project" value="GO_Central"/>
</dbReference>
<dbReference type="PANTHER" id="PTHR47165:SF4">
    <property type="entry name" value="OS03G0429900 PROTEIN"/>
    <property type="match status" value="1"/>
</dbReference>
<dbReference type="STRING" id="15368.A0A2K2CF61"/>
<reference evidence="2 3" key="1">
    <citation type="journal article" date="2010" name="Nature">
        <title>Genome sequencing and analysis of the model grass Brachypodium distachyon.</title>
        <authorList>
            <consortium name="International Brachypodium Initiative"/>
        </authorList>
    </citation>
    <scope>NUCLEOTIDE SEQUENCE [LARGE SCALE GENOMIC DNA]</scope>
    <source>
        <strain evidence="2">Bd21</strain>
        <strain evidence="3">cv. Bd21</strain>
    </source>
</reference>
<dbReference type="GO" id="GO:0006260">
    <property type="term" value="P:DNA replication"/>
    <property type="evidence" value="ECO:0000318"/>
    <property type="project" value="GO_Central"/>
</dbReference>
<reference evidence="3" key="3">
    <citation type="submission" date="2018-08" db="UniProtKB">
        <authorList>
            <consortium name="EnsemblPlants"/>
        </authorList>
    </citation>
    <scope>IDENTIFICATION</scope>
    <source>
        <strain evidence="3">cv. Bd21</strain>
    </source>
</reference>
<dbReference type="AlphaFoldDB" id="A0A2K2CF61"/>
<dbReference type="GO" id="GO:0006289">
    <property type="term" value="P:nucleotide-excision repair"/>
    <property type="evidence" value="ECO:0000318"/>
    <property type="project" value="GO_Central"/>
</dbReference>
<protein>
    <recommendedName>
        <fullName evidence="5">Replication protein A OB domain-containing protein</fullName>
    </recommendedName>
</protein>
<dbReference type="Proteomes" id="UP000008810">
    <property type="component" value="Chromosome 5"/>
</dbReference>
<dbReference type="PANTHER" id="PTHR47165">
    <property type="entry name" value="OS03G0429900 PROTEIN"/>
    <property type="match status" value="1"/>
</dbReference>
<accession>A0A2K2CF61</accession>
<name>A0A2K2CF61_BRADI</name>
<dbReference type="ExpressionAtlas" id="A0A2K2CF61">
    <property type="expression patterns" value="baseline"/>
</dbReference>
<evidence type="ECO:0000313" key="3">
    <source>
        <dbReference type="EnsemblPlants" id="PNT60661"/>
    </source>
</evidence>
<dbReference type="Gramene" id="PNT60661">
    <property type="protein sequence ID" value="PNT60661"/>
    <property type="gene ID" value="BRADI_5g03020v3"/>
</dbReference>
<reference evidence="2" key="2">
    <citation type="submission" date="2017-06" db="EMBL/GenBank/DDBJ databases">
        <title>WGS assembly of Brachypodium distachyon.</title>
        <authorList>
            <consortium name="The International Brachypodium Initiative"/>
            <person name="Lucas S."/>
            <person name="Harmon-Smith M."/>
            <person name="Lail K."/>
            <person name="Tice H."/>
            <person name="Grimwood J."/>
            <person name="Bruce D."/>
            <person name="Barry K."/>
            <person name="Shu S."/>
            <person name="Lindquist E."/>
            <person name="Wang M."/>
            <person name="Pitluck S."/>
            <person name="Vogel J.P."/>
            <person name="Garvin D.F."/>
            <person name="Mockler T.C."/>
            <person name="Schmutz J."/>
            <person name="Rokhsar D."/>
            <person name="Bevan M.W."/>
        </authorList>
    </citation>
    <scope>NUCLEOTIDE SEQUENCE</scope>
    <source>
        <strain evidence="2">Bd21</strain>
    </source>
</reference>
<proteinExistence type="predicted"/>
<gene>
    <name evidence="3" type="primary">LOC100826197</name>
    <name evidence="2" type="ORF">BRADI_5g03020v3</name>
</gene>
<dbReference type="Gene3D" id="2.40.50.140">
    <property type="entry name" value="Nucleic acid-binding proteins"/>
    <property type="match status" value="1"/>
</dbReference>
<dbReference type="GO" id="GO:0007004">
    <property type="term" value="P:telomere maintenance via telomerase"/>
    <property type="evidence" value="ECO:0000318"/>
    <property type="project" value="GO_Central"/>
</dbReference>
<evidence type="ECO:0000313" key="2">
    <source>
        <dbReference type="EMBL" id="PNT60661.1"/>
    </source>
</evidence>
<sequence length="288" mass="31774">MVPGCVYYLQYFEVTPAKDRFRPVPHRFELRLARWSTVNEICPAPVDFPIHAYKLRSFQSMIDNIGDETFLVDLIGIVTGVPPLVSVDVKGRQVSKRVVRLTVMRQTAILALWGENADGLDADALVVSSRKEPVIALVMGCTYNLEDSMLSLSASYGSKICINMANPDVVFLRNRRIGSVQCTIEWIIDKGQRFRSLEVENVDVSCLASMIPHVAVELESLPDAKDLGKKDGTGARGAAADKRKDKRQRSGTSKSHVSKKLFTYGAGGRRRATTMLINCSACPNDHGG</sequence>
<evidence type="ECO:0000313" key="4">
    <source>
        <dbReference type="Proteomes" id="UP000008810"/>
    </source>
</evidence>
<feature type="region of interest" description="Disordered" evidence="1">
    <location>
        <begin position="227"/>
        <end position="258"/>
    </location>
</feature>
<dbReference type="GO" id="GO:0051321">
    <property type="term" value="P:meiotic cell cycle"/>
    <property type="evidence" value="ECO:0000318"/>
    <property type="project" value="GO_Central"/>
</dbReference>
<keyword evidence="4" id="KW-1185">Reference proteome</keyword>
<dbReference type="SUPFAM" id="SSF50249">
    <property type="entry name" value="Nucleic acid-binding proteins"/>
    <property type="match status" value="1"/>
</dbReference>
<organism evidence="2">
    <name type="scientific">Brachypodium distachyon</name>
    <name type="common">Purple false brome</name>
    <name type="synonym">Trachynia distachya</name>
    <dbReference type="NCBI Taxonomy" id="15368"/>
    <lineage>
        <taxon>Eukaryota</taxon>
        <taxon>Viridiplantae</taxon>
        <taxon>Streptophyta</taxon>
        <taxon>Embryophyta</taxon>
        <taxon>Tracheophyta</taxon>
        <taxon>Spermatophyta</taxon>
        <taxon>Magnoliopsida</taxon>
        <taxon>Liliopsida</taxon>
        <taxon>Poales</taxon>
        <taxon>Poaceae</taxon>
        <taxon>BOP clade</taxon>
        <taxon>Pooideae</taxon>
        <taxon>Stipodae</taxon>
        <taxon>Brachypodieae</taxon>
        <taxon>Brachypodium</taxon>
    </lineage>
</organism>
<dbReference type="InterPro" id="IPR012340">
    <property type="entry name" value="NA-bd_OB-fold"/>
</dbReference>
<dbReference type="GO" id="GO:0005662">
    <property type="term" value="C:DNA replication factor A complex"/>
    <property type="evidence" value="ECO:0000318"/>
    <property type="project" value="GO_Central"/>
</dbReference>
<dbReference type="OrthoDB" id="696691at2759"/>